<comment type="caution">
    <text evidence="3">The sequence shown here is derived from an EMBL/GenBank/DDBJ whole genome shotgun (WGS) entry which is preliminary data.</text>
</comment>
<dbReference type="PANTHER" id="PTHR24321:SF8">
    <property type="entry name" value="ESTRADIOL 17-BETA-DEHYDROGENASE 8-RELATED"/>
    <property type="match status" value="1"/>
</dbReference>
<name>A0A561QC91_9HYPH</name>
<dbReference type="InterPro" id="IPR036291">
    <property type="entry name" value="NAD(P)-bd_dom_sf"/>
</dbReference>
<dbReference type="GO" id="GO:0016491">
    <property type="term" value="F:oxidoreductase activity"/>
    <property type="evidence" value="ECO:0007669"/>
    <property type="project" value="UniProtKB-KW"/>
</dbReference>
<evidence type="ECO:0000256" key="2">
    <source>
        <dbReference type="ARBA" id="ARBA00023002"/>
    </source>
</evidence>
<accession>A0A561QC91</accession>
<dbReference type="PANTHER" id="PTHR24321">
    <property type="entry name" value="DEHYDROGENASES, SHORT CHAIN"/>
    <property type="match status" value="1"/>
</dbReference>
<keyword evidence="4" id="KW-1185">Reference proteome</keyword>
<dbReference type="Gene3D" id="3.40.50.720">
    <property type="entry name" value="NAD(P)-binding Rossmann-like Domain"/>
    <property type="match status" value="1"/>
</dbReference>
<dbReference type="SUPFAM" id="SSF51735">
    <property type="entry name" value="NAD(P)-binding Rossmann-fold domains"/>
    <property type="match status" value="1"/>
</dbReference>
<sequence length="256" mass="26078">MSAAGLTSSQVTGSRVALVMRASSDIGVATVQALAQSGADLALALESEPSPHFMESLRSYGGRVVWFPITGSPNGVEAAQLVRSVVAALGGIDVLVANTIRRVEGQIDDGDVDEDALDEQMTTDVRSVIALVKATSRSMRDGGRVVALGSSLADRVGTPGLADFAATRAAIAAFCRGAAHDLGPRGITVNVVQIGAIESQADQGLSREMLAAERDANALGRLGKPSEVADAIMFLAGPGAAFITGSVLNVDGGYSA</sequence>
<comment type="similarity">
    <text evidence="1">Belongs to the short-chain dehydrogenases/reductases (SDR) family.</text>
</comment>
<dbReference type="InterPro" id="IPR002347">
    <property type="entry name" value="SDR_fam"/>
</dbReference>
<dbReference type="Pfam" id="PF13561">
    <property type="entry name" value="adh_short_C2"/>
    <property type="match status" value="1"/>
</dbReference>
<proteinExistence type="inferred from homology"/>
<dbReference type="AlphaFoldDB" id="A0A561QC91"/>
<evidence type="ECO:0000313" key="3">
    <source>
        <dbReference type="EMBL" id="TWF47977.1"/>
    </source>
</evidence>
<gene>
    <name evidence="3" type="ORF">FHW37_10940</name>
</gene>
<organism evidence="3 4">
    <name type="scientific">Neorhizobium alkalisoli</name>
    <dbReference type="NCBI Taxonomy" id="528178"/>
    <lineage>
        <taxon>Bacteria</taxon>
        <taxon>Pseudomonadati</taxon>
        <taxon>Pseudomonadota</taxon>
        <taxon>Alphaproteobacteria</taxon>
        <taxon>Hyphomicrobiales</taxon>
        <taxon>Rhizobiaceae</taxon>
        <taxon>Rhizobium/Agrobacterium group</taxon>
        <taxon>Neorhizobium</taxon>
    </lineage>
</organism>
<reference evidence="3 4" key="1">
    <citation type="submission" date="2019-06" db="EMBL/GenBank/DDBJ databases">
        <title>Sorghum-associated microbial communities from plants grown in Nebraska, USA.</title>
        <authorList>
            <person name="Schachtman D."/>
        </authorList>
    </citation>
    <scope>NUCLEOTIDE SEQUENCE [LARGE SCALE GENOMIC DNA]</scope>
    <source>
        <strain evidence="3 4">1225</strain>
    </source>
</reference>
<evidence type="ECO:0000256" key="1">
    <source>
        <dbReference type="ARBA" id="ARBA00006484"/>
    </source>
</evidence>
<protein>
    <submittedName>
        <fullName evidence="3">NAD(P)-dependent dehydrogenase (Short-subunit alcohol dehydrogenase family)</fullName>
    </submittedName>
</protein>
<dbReference type="CDD" id="cd05233">
    <property type="entry name" value="SDR_c"/>
    <property type="match status" value="1"/>
</dbReference>
<evidence type="ECO:0000313" key="4">
    <source>
        <dbReference type="Proteomes" id="UP000320653"/>
    </source>
</evidence>
<dbReference type="PRINTS" id="PR00081">
    <property type="entry name" value="GDHRDH"/>
</dbReference>
<dbReference type="EMBL" id="VIWP01000009">
    <property type="protein sequence ID" value="TWF47977.1"/>
    <property type="molecule type" value="Genomic_DNA"/>
</dbReference>
<keyword evidence="2" id="KW-0560">Oxidoreductase</keyword>
<dbReference type="Proteomes" id="UP000320653">
    <property type="component" value="Unassembled WGS sequence"/>
</dbReference>